<sequence length="249" mass="26698">MRKAISILTIAVLLSGLTAQAQTHQRGARQGDFTFGVTAGYNSSVMLSAKPGNQTSYSTSALSTNWNDKTLAVGVEVGWFFVDLWRLNFGGGFNITQTPGYPPVNGTYDENSEPGDGSIPSYEGVAAKTTMQYSAHLGVDRYFDIGVEGLYPYVGIKGGFAYGFEAASMDDETWTGKSVSEAYNIRGALTFGSDYFITQAFFVGASIDVFAYTYNFTVIKPQEGLAGLAANSHNFSALAAPTIKIGFVF</sequence>
<dbReference type="AlphaFoldDB" id="A0A9D1J797"/>
<feature type="chain" id="PRO_5039412362" description="Outer membrane protein beta-barrel domain-containing protein" evidence="1">
    <location>
        <begin position="22"/>
        <end position="249"/>
    </location>
</feature>
<keyword evidence="1" id="KW-0732">Signal</keyword>
<evidence type="ECO:0000313" key="2">
    <source>
        <dbReference type="EMBL" id="HIR63383.1"/>
    </source>
</evidence>
<dbReference type="Pfam" id="PF16961">
    <property type="entry name" value="OmpA_like"/>
    <property type="match status" value="1"/>
</dbReference>
<gene>
    <name evidence="2" type="ORF">IAC94_07690</name>
</gene>
<reference evidence="2" key="1">
    <citation type="submission" date="2020-10" db="EMBL/GenBank/DDBJ databases">
        <authorList>
            <person name="Gilroy R."/>
        </authorList>
    </citation>
    <scope>NUCLEOTIDE SEQUENCE</scope>
    <source>
        <strain evidence="2">ChiHjej13B12-12457</strain>
    </source>
</reference>
<dbReference type="Proteomes" id="UP000886744">
    <property type="component" value="Unassembled WGS sequence"/>
</dbReference>
<proteinExistence type="predicted"/>
<reference evidence="2" key="2">
    <citation type="journal article" date="2021" name="PeerJ">
        <title>Extensive microbial diversity within the chicken gut microbiome revealed by metagenomics and culture.</title>
        <authorList>
            <person name="Gilroy R."/>
            <person name="Ravi A."/>
            <person name="Getino M."/>
            <person name="Pursley I."/>
            <person name="Horton D.L."/>
            <person name="Alikhan N.F."/>
            <person name="Baker D."/>
            <person name="Gharbi K."/>
            <person name="Hall N."/>
            <person name="Watson M."/>
            <person name="Adriaenssens E.M."/>
            <person name="Foster-Nyarko E."/>
            <person name="Jarju S."/>
            <person name="Secka A."/>
            <person name="Antonio M."/>
            <person name="Oren A."/>
            <person name="Chaudhuri R.R."/>
            <person name="La Ragione R."/>
            <person name="Hildebrand F."/>
            <person name="Pallen M.J."/>
        </authorList>
    </citation>
    <scope>NUCLEOTIDE SEQUENCE</scope>
    <source>
        <strain evidence="2">ChiHjej13B12-12457</strain>
    </source>
</reference>
<evidence type="ECO:0000313" key="3">
    <source>
        <dbReference type="Proteomes" id="UP000886744"/>
    </source>
</evidence>
<dbReference type="InterPro" id="IPR031585">
    <property type="entry name" value="OmpA_OmpF-like"/>
</dbReference>
<name>A0A9D1J797_9BACT</name>
<evidence type="ECO:0008006" key="4">
    <source>
        <dbReference type="Google" id="ProtNLM"/>
    </source>
</evidence>
<comment type="caution">
    <text evidence="2">The sequence shown here is derived from an EMBL/GenBank/DDBJ whole genome shotgun (WGS) entry which is preliminary data.</text>
</comment>
<dbReference type="EMBL" id="DVHI01000096">
    <property type="protein sequence ID" value="HIR63383.1"/>
    <property type="molecule type" value="Genomic_DNA"/>
</dbReference>
<dbReference type="Gene3D" id="2.40.160.20">
    <property type="match status" value="1"/>
</dbReference>
<protein>
    <recommendedName>
        <fullName evidence="4">Outer membrane protein beta-barrel domain-containing protein</fullName>
    </recommendedName>
</protein>
<evidence type="ECO:0000256" key="1">
    <source>
        <dbReference type="SAM" id="SignalP"/>
    </source>
</evidence>
<feature type="signal peptide" evidence="1">
    <location>
        <begin position="1"/>
        <end position="21"/>
    </location>
</feature>
<accession>A0A9D1J797</accession>
<organism evidence="2 3">
    <name type="scientific">Candidatus Coprenecus avistercoris</name>
    <dbReference type="NCBI Taxonomy" id="2840730"/>
    <lineage>
        <taxon>Bacteria</taxon>
        <taxon>Pseudomonadati</taxon>
        <taxon>Bacteroidota</taxon>
        <taxon>Bacteroidia</taxon>
        <taxon>Bacteroidales</taxon>
        <taxon>Rikenellaceae</taxon>
        <taxon>Rikenellaceae incertae sedis</taxon>
        <taxon>Candidatus Coprenecus</taxon>
    </lineage>
</organism>